<dbReference type="InterPro" id="IPR000719">
    <property type="entry name" value="Prot_kinase_dom"/>
</dbReference>
<evidence type="ECO:0000256" key="6">
    <source>
        <dbReference type="SAM" id="SignalP"/>
    </source>
</evidence>
<dbReference type="Proteomes" id="UP000214365">
    <property type="component" value="Unassembled WGS sequence"/>
</dbReference>
<keyword evidence="3" id="KW-0547">Nucleotide-binding</keyword>
<dbReference type="GeneID" id="31005798"/>
<evidence type="ECO:0000313" key="9">
    <source>
        <dbReference type="Proteomes" id="UP000214365"/>
    </source>
</evidence>
<dbReference type="PROSITE" id="PS50011">
    <property type="entry name" value="PROTEIN_KINASE_DOM"/>
    <property type="match status" value="1"/>
</dbReference>
<dbReference type="GO" id="GO:0004674">
    <property type="term" value="F:protein serine/threonine kinase activity"/>
    <property type="evidence" value="ECO:0007669"/>
    <property type="project" value="UniProtKB-KW"/>
</dbReference>
<feature type="signal peptide" evidence="6">
    <location>
        <begin position="1"/>
        <end position="18"/>
    </location>
</feature>
<protein>
    <recommendedName>
        <fullName evidence="7">Protein kinase domain-containing protein</fullName>
    </recommendedName>
</protein>
<dbReference type="InterPro" id="IPR011009">
    <property type="entry name" value="Kinase-like_dom_sf"/>
</dbReference>
<evidence type="ECO:0000256" key="3">
    <source>
        <dbReference type="ARBA" id="ARBA00022741"/>
    </source>
</evidence>
<dbReference type="Gene3D" id="1.10.510.10">
    <property type="entry name" value="Transferase(Phosphotransferase) domain 1"/>
    <property type="match status" value="1"/>
</dbReference>
<gene>
    <name evidence="8" type="ORF">UA08_06042</name>
</gene>
<evidence type="ECO:0000256" key="4">
    <source>
        <dbReference type="ARBA" id="ARBA00022777"/>
    </source>
</evidence>
<dbReference type="InterPro" id="IPR051175">
    <property type="entry name" value="CLK_kinases"/>
</dbReference>
<evidence type="ECO:0000256" key="1">
    <source>
        <dbReference type="ARBA" id="ARBA00022527"/>
    </source>
</evidence>
<feature type="chain" id="PRO_5012058836" description="Protein kinase domain-containing protein" evidence="6">
    <location>
        <begin position="19"/>
        <end position="259"/>
    </location>
</feature>
<keyword evidence="4" id="KW-0418">Kinase</keyword>
<dbReference type="RefSeq" id="XP_020118839.1">
    <property type="nucleotide sequence ID" value="XM_020268731.1"/>
</dbReference>
<accession>A0A225AN58</accession>
<dbReference type="GO" id="GO:0005524">
    <property type="term" value="F:ATP binding"/>
    <property type="evidence" value="ECO:0007669"/>
    <property type="project" value="UniProtKB-KW"/>
</dbReference>
<evidence type="ECO:0000313" key="8">
    <source>
        <dbReference type="EMBL" id="OKL58718.1"/>
    </source>
</evidence>
<keyword evidence="1" id="KW-0723">Serine/threonine-protein kinase</keyword>
<dbReference type="PANTHER" id="PTHR45646:SF11">
    <property type="entry name" value="SERINE_THREONINE-PROTEIN KINASE DOA"/>
    <property type="match status" value="1"/>
</dbReference>
<evidence type="ECO:0000259" key="7">
    <source>
        <dbReference type="PROSITE" id="PS50011"/>
    </source>
</evidence>
<keyword evidence="9" id="KW-1185">Reference proteome</keyword>
<keyword evidence="5" id="KW-0067">ATP-binding</keyword>
<evidence type="ECO:0000256" key="2">
    <source>
        <dbReference type="ARBA" id="ARBA00022679"/>
    </source>
</evidence>
<evidence type="ECO:0000256" key="5">
    <source>
        <dbReference type="ARBA" id="ARBA00022840"/>
    </source>
</evidence>
<dbReference type="SUPFAM" id="SSF56112">
    <property type="entry name" value="Protein kinase-like (PK-like)"/>
    <property type="match status" value="1"/>
</dbReference>
<reference evidence="8 9" key="1">
    <citation type="submission" date="2015-06" db="EMBL/GenBank/DDBJ databases">
        <title>Talaromyces atroroseus IBT 11181 draft genome.</title>
        <authorList>
            <person name="Rasmussen K.B."/>
            <person name="Rasmussen S."/>
            <person name="Petersen B."/>
            <person name="Sicheritz-Ponten T."/>
            <person name="Mortensen U.H."/>
            <person name="Thrane U."/>
        </authorList>
    </citation>
    <scope>NUCLEOTIDE SEQUENCE [LARGE SCALE GENOMIC DNA]</scope>
    <source>
        <strain evidence="8 9">IBT 11181</strain>
    </source>
</reference>
<sequence>MAKGYILILLAGLDFLHSECKIVHTDLKLDKVLITPENKTILSKFVREQATQSMQYKPDLITGRVVYRCHNNFGPLDPSGLGNMYPQITDLGAATSLGNSGHDDSVELGTRPIQPDYYRAPEVVLGCGWSFTADIWNLGVMAWNMIEGTELFTQVQDAEGNYDSKAHLAEMIALLGPPPKKLLVMSSSMSRIEWSPAITDERGKIFKNNREYFGGPFFDDEGKFLHDDLIPTRTLEDTLPSLEKHEKEAFLSFIRNMLT</sequence>
<name>A0A225AN58_TALAT</name>
<dbReference type="AlphaFoldDB" id="A0A225AN58"/>
<dbReference type="EMBL" id="LFMY01000009">
    <property type="protein sequence ID" value="OKL58718.1"/>
    <property type="molecule type" value="Genomic_DNA"/>
</dbReference>
<organism evidence="8 9">
    <name type="scientific">Talaromyces atroroseus</name>
    <dbReference type="NCBI Taxonomy" id="1441469"/>
    <lineage>
        <taxon>Eukaryota</taxon>
        <taxon>Fungi</taxon>
        <taxon>Dikarya</taxon>
        <taxon>Ascomycota</taxon>
        <taxon>Pezizomycotina</taxon>
        <taxon>Eurotiomycetes</taxon>
        <taxon>Eurotiomycetidae</taxon>
        <taxon>Eurotiales</taxon>
        <taxon>Trichocomaceae</taxon>
        <taxon>Talaromyces</taxon>
        <taxon>Talaromyces sect. Trachyspermi</taxon>
    </lineage>
</organism>
<comment type="caution">
    <text evidence="8">The sequence shown here is derived from an EMBL/GenBank/DDBJ whole genome shotgun (WGS) entry which is preliminary data.</text>
</comment>
<proteinExistence type="predicted"/>
<keyword evidence="6" id="KW-0732">Signal</keyword>
<dbReference type="STRING" id="1441469.A0A225AN58"/>
<dbReference type="GO" id="GO:0043484">
    <property type="term" value="P:regulation of RNA splicing"/>
    <property type="evidence" value="ECO:0007669"/>
    <property type="project" value="TreeGrafter"/>
</dbReference>
<dbReference type="Pfam" id="PF00069">
    <property type="entry name" value="Pkinase"/>
    <property type="match status" value="1"/>
</dbReference>
<feature type="domain" description="Protein kinase" evidence="7">
    <location>
        <begin position="1"/>
        <end position="259"/>
    </location>
</feature>
<dbReference type="OrthoDB" id="4227212at2759"/>
<keyword evidence="2" id="KW-0808">Transferase</keyword>
<dbReference type="PANTHER" id="PTHR45646">
    <property type="entry name" value="SERINE/THREONINE-PROTEIN KINASE DOA-RELATED"/>
    <property type="match status" value="1"/>
</dbReference>
<dbReference type="GO" id="GO:0005634">
    <property type="term" value="C:nucleus"/>
    <property type="evidence" value="ECO:0007669"/>
    <property type="project" value="TreeGrafter"/>
</dbReference>